<name>A0ABT9M2M1_9THEO</name>
<comment type="caution">
    <text evidence="1">The sequence shown here is derived from an EMBL/GenBank/DDBJ whole genome shotgun (WGS) entry which is preliminary data.</text>
</comment>
<dbReference type="Proteomes" id="UP001223886">
    <property type="component" value="Unassembled WGS sequence"/>
</dbReference>
<dbReference type="InterPro" id="IPR027417">
    <property type="entry name" value="P-loop_NTPase"/>
</dbReference>
<dbReference type="SUPFAM" id="SSF52540">
    <property type="entry name" value="P-loop containing nucleoside triphosphate hydrolases"/>
    <property type="match status" value="1"/>
</dbReference>
<dbReference type="Gene3D" id="3.40.50.300">
    <property type="entry name" value="P-loop containing nucleotide triphosphate hydrolases"/>
    <property type="match status" value="1"/>
</dbReference>
<protein>
    <submittedName>
        <fullName evidence="1">Septum site-determining protein MinD</fullName>
    </submittedName>
</protein>
<proteinExistence type="predicted"/>
<gene>
    <name evidence="1" type="ORF">J2S24_000817</name>
</gene>
<dbReference type="EMBL" id="JAURUP010000006">
    <property type="protein sequence ID" value="MDP9750349.1"/>
    <property type="molecule type" value="Genomic_DNA"/>
</dbReference>
<dbReference type="RefSeq" id="WP_307680962.1">
    <property type="nucleotide sequence ID" value="NZ_JAURUP010000006.1"/>
</dbReference>
<organism evidence="1 2">
    <name type="scientific">Thermoanaerobacter pentosaceus</name>
    <dbReference type="NCBI Taxonomy" id="694059"/>
    <lineage>
        <taxon>Bacteria</taxon>
        <taxon>Bacillati</taxon>
        <taxon>Bacillota</taxon>
        <taxon>Clostridia</taxon>
        <taxon>Thermoanaerobacterales</taxon>
        <taxon>Thermoanaerobacteraceae</taxon>
        <taxon>Thermoanaerobacter</taxon>
    </lineage>
</organism>
<evidence type="ECO:0000313" key="2">
    <source>
        <dbReference type="Proteomes" id="UP001223886"/>
    </source>
</evidence>
<keyword evidence="2" id="KW-1185">Reference proteome</keyword>
<reference evidence="1 2" key="1">
    <citation type="submission" date="2023-07" db="EMBL/GenBank/DDBJ databases">
        <title>Genomic Encyclopedia of Type Strains, Phase IV (KMG-IV): sequencing the most valuable type-strain genomes for metagenomic binning, comparative biology and taxonomic classification.</title>
        <authorList>
            <person name="Goeker M."/>
        </authorList>
    </citation>
    <scope>NUCLEOTIDE SEQUENCE [LARGE SCALE GENOMIC DNA]</scope>
    <source>
        <strain evidence="1 2">DSM 25963</strain>
    </source>
</reference>
<sequence>MRTVYWSAGETVYKTLLAIKEAEKTNSILVDFKEFFPSIHKYFGIDYVPKTELLEFIKRGKTDIEPFLSVRKKVKLFTGFNIEDSLKFNTEDMMKIIEMLGPDAVFDTNGGIFFSSTYAALKNADRIYVVMEPLELSYYTASEYIRFLIQQWDIPVDIMTGVVVGKGDVDAAAAVTGLKRVIRERM</sequence>
<evidence type="ECO:0000313" key="1">
    <source>
        <dbReference type="EMBL" id="MDP9750349.1"/>
    </source>
</evidence>
<accession>A0ABT9M2M1</accession>